<feature type="region of interest" description="Disordered" evidence="1">
    <location>
        <begin position="30"/>
        <end position="97"/>
    </location>
</feature>
<dbReference type="AlphaFoldDB" id="A0A2S9XQF3"/>
<dbReference type="Proteomes" id="UP000238823">
    <property type="component" value="Unassembled WGS sequence"/>
</dbReference>
<feature type="compositionally biased region" description="Acidic residues" evidence="1">
    <location>
        <begin position="60"/>
        <end position="69"/>
    </location>
</feature>
<comment type="caution">
    <text evidence="2">The sequence shown here is derived from an EMBL/GenBank/DDBJ whole genome shotgun (WGS) entry which is preliminary data.</text>
</comment>
<dbReference type="GO" id="GO:0016829">
    <property type="term" value="F:lyase activity"/>
    <property type="evidence" value="ECO:0007669"/>
    <property type="project" value="UniProtKB-KW"/>
</dbReference>
<protein>
    <submittedName>
        <fullName evidence="2">Virginiamycin B lyase</fullName>
        <ecNumber evidence="2">4.2.99.-</ecNumber>
    </submittedName>
</protein>
<name>A0A2S9XQF3_9BACT</name>
<keyword evidence="2" id="KW-0456">Lyase</keyword>
<evidence type="ECO:0000256" key="1">
    <source>
        <dbReference type="SAM" id="MobiDB-lite"/>
    </source>
</evidence>
<gene>
    <name evidence="2" type="primary">vgb_9</name>
    <name evidence="2" type="ORF">ENSA7_74080</name>
</gene>
<evidence type="ECO:0000313" key="2">
    <source>
        <dbReference type="EMBL" id="PRP95094.1"/>
    </source>
</evidence>
<dbReference type="PROSITE" id="PS51257">
    <property type="entry name" value="PROKAR_LIPOPROTEIN"/>
    <property type="match status" value="1"/>
</dbReference>
<dbReference type="RefSeq" id="WP_181234479.1">
    <property type="nucleotide sequence ID" value="NZ_PVNL01000138.1"/>
</dbReference>
<dbReference type="InterPro" id="IPR011045">
    <property type="entry name" value="N2O_reductase_N"/>
</dbReference>
<dbReference type="InterPro" id="IPR015943">
    <property type="entry name" value="WD40/YVTN_repeat-like_dom_sf"/>
</dbReference>
<dbReference type="PANTHER" id="PTHR40274:SF3">
    <property type="entry name" value="VIRGINIAMYCIN B LYASE"/>
    <property type="match status" value="1"/>
</dbReference>
<evidence type="ECO:0000313" key="3">
    <source>
        <dbReference type="Proteomes" id="UP000238823"/>
    </source>
</evidence>
<feature type="compositionally biased region" description="Acidic residues" evidence="1">
    <location>
        <begin position="76"/>
        <end position="87"/>
    </location>
</feature>
<dbReference type="Gene3D" id="2.130.10.10">
    <property type="entry name" value="YVTN repeat-like/Quinoprotein amine dehydrogenase"/>
    <property type="match status" value="1"/>
</dbReference>
<sequence>MLGRRVVSGLSACFTVGVLAVSGCGDGRADGSDTNNVTGVSADGTGDGITSLGTTTNGDGDGDAGDGDADTNSGDGDGDGDPGDGDADTSGGPKFDIAGIPDGELDCQCGTTLDFSYIWIANSTQSTVTKLNTETMEEEGRFLTRADGNGSPSRTSVSLSGRAVAVANRNGGVVKVFSQHEDCDPNKNGMPGLQTSTDSNYLPWGQDDCVDWFVPFDYTTQRPVAWAPGILDMSTCTYSNEQLWTAGCKPGQDQVVKVSLIDGDTGNVEFTVSVPGFECSSLSPYGGAVNAEGNFWFTNLVPGNDRLGFVNRLTQETQVWNMPITPYGMTVDHDGNPWIAAWSGSQSASAAKFDVQTETWSYANNHVAHSLSGIQEDADGRMWMNYWTYDGQNMGTGGLVYIDMATMQVSEPFDLGCQSSSCRGMSVDLNGMIWSTSMASNTAFRFNPDTLQIDTYNQLVGPYTYSDMTGWGIQSAACGPQG</sequence>
<proteinExistence type="predicted"/>
<dbReference type="InterPro" id="IPR051344">
    <property type="entry name" value="Vgb"/>
</dbReference>
<dbReference type="EMBL" id="PVNL01000138">
    <property type="protein sequence ID" value="PRP95094.1"/>
    <property type="molecule type" value="Genomic_DNA"/>
</dbReference>
<dbReference type="SUPFAM" id="SSF50974">
    <property type="entry name" value="Nitrous oxide reductase, N-terminal domain"/>
    <property type="match status" value="1"/>
</dbReference>
<reference evidence="2 3" key="1">
    <citation type="submission" date="2018-03" db="EMBL/GenBank/DDBJ databases">
        <title>Draft Genome Sequences of the Obligatory Marine Myxobacteria Enhygromyxa salina SWB007.</title>
        <authorList>
            <person name="Poehlein A."/>
            <person name="Moghaddam J.A."/>
            <person name="Harms H."/>
            <person name="Alanjari M."/>
            <person name="Koenig G.M."/>
            <person name="Daniel R."/>
            <person name="Schaeberle T.F."/>
        </authorList>
    </citation>
    <scope>NUCLEOTIDE SEQUENCE [LARGE SCALE GENOMIC DNA]</scope>
    <source>
        <strain evidence="2 3">SWB007</strain>
    </source>
</reference>
<accession>A0A2S9XQF3</accession>
<dbReference type="PANTHER" id="PTHR40274">
    <property type="entry name" value="VIRGINIAMYCIN B LYASE"/>
    <property type="match status" value="1"/>
</dbReference>
<dbReference type="EC" id="4.2.99.-" evidence="2"/>
<organism evidence="2 3">
    <name type="scientific">Enhygromyxa salina</name>
    <dbReference type="NCBI Taxonomy" id="215803"/>
    <lineage>
        <taxon>Bacteria</taxon>
        <taxon>Pseudomonadati</taxon>
        <taxon>Myxococcota</taxon>
        <taxon>Polyangia</taxon>
        <taxon>Nannocystales</taxon>
        <taxon>Nannocystaceae</taxon>
        <taxon>Enhygromyxa</taxon>
    </lineage>
</organism>